<organism evidence="1">
    <name type="scientific">Arundo donax</name>
    <name type="common">Giant reed</name>
    <name type="synonym">Donax arundinaceus</name>
    <dbReference type="NCBI Taxonomy" id="35708"/>
    <lineage>
        <taxon>Eukaryota</taxon>
        <taxon>Viridiplantae</taxon>
        <taxon>Streptophyta</taxon>
        <taxon>Embryophyta</taxon>
        <taxon>Tracheophyta</taxon>
        <taxon>Spermatophyta</taxon>
        <taxon>Magnoliopsida</taxon>
        <taxon>Liliopsida</taxon>
        <taxon>Poales</taxon>
        <taxon>Poaceae</taxon>
        <taxon>PACMAD clade</taxon>
        <taxon>Arundinoideae</taxon>
        <taxon>Arundineae</taxon>
        <taxon>Arundo</taxon>
    </lineage>
</organism>
<accession>A0A0A9BWC8</accession>
<sequence length="34" mass="3707">MIVQVLSWSVVQSRPALLFSHTPTPLVLRASGSE</sequence>
<dbReference type="AlphaFoldDB" id="A0A0A9BWC8"/>
<dbReference type="EMBL" id="GBRH01234343">
    <property type="protein sequence ID" value="JAD63552.1"/>
    <property type="molecule type" value="Transcribed_RNA"/>
</dbReference>
<reference evidence="1" key="2">
    <citation type="journal article" date="2015" name="Data Brief">
        <title>Shoot transcriptome of the giant reed, Arundo donax.</title>
        <authorList>
            <person name="Barrero R.A."/>
            <person name="Guerrero F.D."/>
            <person name="Moolhuijzen P."/>
            <person name="Goolsby J.A."/>
            <person name="Tidwell J."/>
            <person name="Bellgard S.E."/>
            <person name="Bellgard M.I."/>
        </authorList>
    </citation>
    <scope>NUCLEOTIDE SEQUENCE</scope>
    <source>
        <tissue evidence="1">Shoot tissue taken approximately 20 cm above the soil surface</tissue>
    </source>
</reference>
<evidence type="ECO:0000313" key="1">
    <source>
        <dbReference type="EMBL" id="JAD63552.1"/>
    </source>
</evidence>
<protein>
    <submittedName>
        <fullName evidence="1">Uncharacterized protein</fullName>
    </submittedName>
</protein>
<name>A0A0A9BWC8_ARUDO</name>
<reference evidence="1" key="1">
    <citation type="submission" date="2014-09" db="EMBL/GenBank/DDBJ databases">
        <authorList>
            <person name="Magalhaes I.L.F."/>
            <person name="Oliveira U."/>
            <person name="Santos F.R."/>
            <person name="Vidigal T.H.D.A."/>
            <person name="Brescovit A.D."/>
            <person name="Santos A.J."/>
        </authorList>
    </citation>
    <scope>NUCLEOTIDE SEQUENCE</scope>
    <source>
        <tissue evidence="1">Shoot tissue taken approximately 20 cm above the soil surface</tissue>
    </source>
</reference>
<proteinExistence type="predicted"/>